<evidence type="ECO:0000313" key="12">
    <source>
        <dbReference type="EMBL" id="CAG5113347.1"/>
    </source>
</evidence>
<evidence type="ECO:0000256" key="8">
    <source>
        <dbReference type="PROSITE-ProRule" id="PRU00290"/>
    </source>
</evidence>
<evidence type="ECO:0000256" key="1">
    <source>
        <dbReference type="ARBA" id="ARBA00008025"/>
    </source>
</evidence>
<feature type="domain" description="Longin" evidence="10">
    <location>
        <begin position="488"/>
        <end position="535"/>
    </location>
</feature>
<dbReference type="PROSITE" id="PS50859">
    <property type="entry name" value="LONGIN"/>
    <property type="match status" value="1"/>
</dbReference>
<keyword evidence="9" id="KW-0812">Transmembrane</keyword>
<keyword evidence="5" id="KW-0449">Lipoprotein</keyword>
<evidence type="ECO:0000259" key="11">
    <source>
        <dbReference type="PROSITE" id="PS50892"/>
    </source>
</evidence>
<keyword evidence="4" id="KW-0564">Palmitate</keyword>
<dbReference type="PROSITE" id="PS50892">
    <property type="entry name" value="V_SNARE"/>
    <property type="match status" value="1"/>
</dbReference>
<dbReference type="SUPFAM" id="SSF64356">
    <property type="entry name" value="SNARE-like"/>
    <property type="match status" value="1"/>
</dbReference>
<dbReference type="InterPro" id="IPR042855">
    <property type="entry name" value="V_SNARE_CC"/>
</dbReference>
<dbReference type="PANTHER" id="PTHR45806:SF1">
    <property type="entry name" value="SYNAPTOBREVIN HOMOLOG YKT6"/>
    <property type="match status" value="1"/>
</dbReference>
<comment type="similarity">
    <text evidence="1">Belongs to the synaptobrevin family.</text>
</comment>
<comment type="subcellular location">
    <subcellularLocation>
        <location evidence="7">Endomembrane system</location>
        <topology evidence="7">Lipid-anchor</topology>
        <orientation evidence="7">Cytoplasmic side</orientation>
    </subcellularLocation>
</comment>
<dbReference type="InterPro" id="IPR036322">
    <property type="entry name" value="WD40_repeat_dom_sf"/>
</dbReference>
<gene>
    <name evidence="12" type="ORF">OKIOD_LOCUS16223</name>
</gene>
<dbReference type="Gene3D" id="1.20.5.110">
    <property type="match status" value="1"/>
</dbReference>
<keyword evidence="13" id="KW-1185">Reference proteome</keyword>
<feature type="domain" description="V-SNARE coiled-coil homology" evidence="11">
    <location>
        <begin position="567"/>
        <end position="624"/>
    </location>
</feature>
<evidence type="ECO:0000256" key="9">
    <source>
        <dbReference type="SAM" id="Phobius"/>
    </source>
</evidence>
<keyword evidence="2" id="KW-0488">Methylation</keyword>
<dbReference type="Gene3D" id="2.130.10.10">
    <property type="entry name" value="YVTN repeat-like/Quinoprotein amine dehydrogenase"/>
    <property type="match status" value="1"/>
</dbReference>
<proteinExistence type="inferred from homology"/>
<evidence type="ECO:0000256" key="7">
    <source>
        <dbReference type="ARBA" id="ARBA00046278"/>
    </source>
</evidence>
<evidence type="ECO:0000256" key="3">
    <source>
        <dbReference type="ARBA" id="ARBA00023136"/>
    </source>
</evidence>
<evidence type="ECO:0000313" key="13">
    <source>
        <dbReference type="Proteomes" id="UP001158576"/>
    </source>
</evidence>
<feature type="transmembrane region" description="Helical" evidence="9">
    <location>
        <begin position="106"/>
        <end position="126"/>
    </location>
</feature>
<keyword evidence="3 9" id="KW-0472">Membrane</keyword>
<evidence type="ECO:0000259" key="10">
    <source>
        <dbReference type="PROSITE" id="PS50859"/>
    </source>
</evidence>
<dbReference type="Gene3D" id="3.30.450.50">
    <property type="entry name" value="Longin domain"/>
    <property type="match status" value="1"/>
</dbReference>
<keyword evidence="8" id="KW-0175">Coiled coil</keyword>
<dbReference type="Pfam" id="PF00957">
    <property type="entry name" value="Synaptobrevin"/>
    <property type="match status" value="1"/>
</dbReference>
<keyword evidence="6" id="KW-0636">Prenylation</keyword>
<evidence type="ECO:0000256" key="4">
    <source>
        <dbReference type="ARBA" id="ARBA00023139"/>
    </source>
</evidence>
<dbReference type="PANTHER" id="PTHR45806">
    <property type="entry name" value="SYNAPTOBREVIN HOMOLOG YKT6"/>
    <property type="match status" value="1"/>
</dbReference>
<dbReference type="Pfam" id="PF13774">
    <property type="entry name" value="Longin"/>
    <property type="match status" value="1"/>
</dbReference>
<evidence type="ECO:0000256" key="6">
    <source>
        <dbReference type="ARBA" id="ARBA00023289"/>
    </source>
</evidence>
<dbReference type="EMBL" id="OU015567">
    <property type="protein sequence ID" value="CAG5113347.1"/>
    <property type="molecule type" value="Genomic_DNA"/>
</dbReference>
<accession>A0ABN7TD33</accession>
<dbReference type="SUPFAM" id="SSF58038">
    <property type="entry name" value="SNARE fusion complex"/>
    <property type="match status" value="1"/>
</dbReference>
<name>A0ABN7TD33_OIKDI</name>
<protein>
    <submittedName>
        <fullName evidence="12">Oidioi.mRNA.OKI2018_I69.chr2.g7458.t1.cds</fullName>
    </submittedName>
</protein>
<dbReference type="SUPFAM" id="SSF50978">
    <property type="entry name" value="WD40 repeat-like"/>
    <property type="match status" value="1"/>
</dbReference>
<dbReference type="Proteomes" id="UP001158576">
    <property type="component" value="Chromosome 2"/>
</dbReference>
<dbReference type="InterPro" id="IPR010908">
    <property type="entry name" value="Longin_dom"/>
</dbReference>
<feature type="transmembrane region" description="Helical" evidence="9">
    <location>
        <begin position="31"/>
        <end position="53"/>
    </location>
</feature>
<reference evidence="12 13" key="1">
    <citation type="submission" date="2021-04" db="EMBL/GenBank/DDBJ databases">
        <authorList>
            <person name="Bliznina A."/>
        </authorList>
    </citation>
    <scope>NUCLEOTIDE SEQUENCE [LARGE SCALE GENOMIC DNA]</scope>
</reference>
<dbReference type="InterPro" id="IPR011012">
    <property type="entry name" value="Longin-like_dom_sf"/>
</dbReference>
<dbReference type="CDD" id="cd14824">
    <property type="entry name" value="Longin"/>
    <property type="match status" value="1"/>
</dbReference>
<dbReference type="SMART" id="SM01270">
    <property type="entry name" value="Longin"/>
    <property type="match status" value="1"/>
</dbReference>
<sequence length="628" mass="70268">MSLMVALGSCLALDLDIYVESGPFERGIGWIFIYYTFTFIAFESVLMLTKCIIETPVEGSSFLYLIDIRGKHLSFLPRIRVPFDPSGSRPIPIYQKTKDSPRLTQFVSWKLASLIIAFAAAIYKLYKAYERKIEINKSFVEYFDSRKSSKSLYEDVALEKHLELEFTIDHVTQDEETGNLLLVDSSGSLTIFDASSNKIVAQKLSQISSYRASTTSDSRHHFTEDDNPLISDDETVWSIGLHQNNIILGLSSGNVKFLQVSKAEMLLKSTYLLDESGVSFIITRDEESAFIALTIEGTVRKFSTCQFSAHEVQHSTPGVTVVRTMCERIVSGSLDGSVTVLNKDCRTDHVCKGHNYPITALNLFKNGKSSSDITAMSADQSGQVRIWTLLSGRCQFVLGNYSGMISNVWPCRDILIGITQSGRVLIWTHRSGHFKQSFKLGESSNGGAIVLNENLLIAAFDQQIGFIDLDLKNKRRSISLRNSKGPLNDRKSVKQDAYMAHSYVGPDGLSACCIADEEYPKRPAFVMLGKVVEDFAAAHPNWSSINSVEFGLKDILTRWQDPKSADSIMKVQNELDETKQIVSETLEKILDRGQKLDDLVSRSNELSEQSKAFYKTAKKTNSWCCSIM</sequence>
<keyword evidence="9" id="KW-1133">Transmembrane helix</keyword>
<dbReference type="InterPro" id="IPR015943">
    <property type="entry name" value="WD40/YVTN_repeat-like_dom_sf"/>
</dbReference>
<evidence type="ECO:0000256" key="2">
    <source>
        <dbReference type="ARBA" id="ARBA00022481"/>
    </source>
</evidence>
<organism evidence="12 13">
    <name type="scientific">Oikopleura dioica</name>
    <name type="common">Tunicate</name>
    <dbReference type="NCBI Taxonomy" id="34765"/>
    <lineage>
        <taxon>Eukaryota</taxon>
        <taxon>Metazoa</taxon>
        <taxon>Chordata</taxon>
        <taxon>Tunicata</taxon>
        <taxon>Appendicularia</taxon>
        <taxon>Copelata</taxon>
        <taxon>Oikopleuridae</taxon>
        <taxon>Oikopleura</taxon>
    </lineage>
</organism>
<evidence type="ECO:0000256" key="5">
    <source>
        <dbReference type="ARBA" id="ARBA00023288"/>
    </source>
</evidence>